<dbReference type="Proteomes" id="UP000199417">
    <property type="component" value="Unassembled WGS sequence"/>
</dbReference>
<reference evidence="2 3" key="1">
    <citation type="submission" date="2016-10" db="EMBL/GenBank/DDBJ databases">
        <authorList>
            <person name="de Groot N.N."/>
        </authorList>
    </citation>
    <scope>NUCLEOTIDE SEQUENCE [LARGE SCALE GENOMIC DNA]</scope>
    <source>
        <strain evidence="2 3">JCM 11308</strain>
    </source>
</reference>
<sequence>MPLPRIGTRDEWLAAREELLAAEKALTKARDALNTQRRNLPMVEVEKDYLFDGPNGPARLIDLFDGRRQLIVYHFMFDPSWDEGCPSCTAGTDELSPGFVRHLHVRDTSYVLVSRAPLAKLERYKAAKGWDLPWYSSLRTDFNYDFGVTIDESVTPGRYNFRSRAEFEAMGSDFFDAEQPFEMPGRSCFLRVDNRVFHTYSQYARGLESTGGSYYFLDLTALGRQEEWEEPKGRSESARSARPDFAS</sequence>
<dbReference type="RefSeq" id="WP_072846666.1">
    <property type="nucleotide sequence ID" value="NZ_FNAB01000001.1"/>
</dbReference>
<dbReference type="Pfam" id="PF05988">
    <property type="entry name" value="DUF899"/>
    <property type="match status" value="1"/>
</dbReference>
<dbReference type="STRING" id="168276.SAMN05444580_101312"/>
<organism evidence="2 3">
    <name type="scientific">Rhodococcus tukisamuensis</name>
    <dbReference type="NCBI Taxonomy" id="168276"/>
    <lineage>
        <taxon>Bacteria</taxon>
        <taxon>Bacillati</taxon>
        <taxon>Actinomycetota</taxon>
        <taxon>Actinomycetes</taxon>
        <taxon>Mycobacteriales</taxon>
        <taxon>Nocardiaceae</taxon>
        <taxon>Rhodococcus</taxon>
    </lineage>
</organism>
<keyword evidence="3" id="KW-1185">Reference proteome</keyword>
<protein>
    <submittedName>
        <fullName evidence="2">Predicted dithiol-disulfide oxidoreductase, DUF899 family</fullName>
    </submittedName>
</protein>
<dbReference type="AlphaFoldDB" id="A0A1G6MVK4"/>
<feature type="region of interest" description="Disordered" evidence="1">
    <location>
        <begin position="226"/>
        <end position="247"/>
    </location>
</feature>
<dbReference type="EMBL" id="FNAB01000001">
    <property type="protein sequence ID" value="SDC58995.1"/>
    <property type="molecule type" value="Genomic_DNA"/>
</dbReference>
<dbReference type="InterPro" id="IPR010296">
    <property type="entry name" value="DUF899_thioredox"/>
</dbReference>
<evidence type="ECO:0000313" key="3">
    <source>
        <dbReference type="Proteomes" id="UP000199417"/>
    </source>
</evidence>
<gene>
    <name evidence="2" type="ORF">SAMN05444580_101312</name>
</gene>
<accession>A0A1G6MVK4</accession>
<name>A0A1G6MVK4_9NOCA</name>
<evidence type="ECO:0000313" key="2">
    <source>
        <dbReference type="EMBL" id="SDC58995.1"/>
    </source>
</evidence>
<evidence type="ECO:0000256" key="1">
    <source>
        <dbReference type="SAM" id="MobiDB-lite"/>
    </source>
</evidence>
<proteinExistence type="predicted"/>